<dbReference type="EMBL" id="FNGW01000002">
    <property type="protein sequence ID" value="SDL45741.1"/>
    <property type="molecule type" value="Genomic_DNA"/>
</dbReference>
<gene>
    <name evidence="5" type="ORF">SAMN04515677_10239</name>
</gene>
<dbReference type="Pfam" id="PF03965">
    <property type="entry name" value="Penicillinase_R"/>
    <property type="match status" value="1"/>
</dbReference>
<dbReference type="GO" id="GO:0003677">
    <property type="term" value="F:DNA binding"/>
    <property type="evidence" value="ECO:0007669"/>
    <property type="project" value="UniProtKB-KW"/>
</dbReference>
<name>A0A1G9K7K7_9FIRM</name>
<dbReference type="AlphaFoldDB" id="A0A1G9K7K7"/>
<dbReference type="InterPro" id="IPR005650">
    <property type="entry name" value="BlaI_family"/>
</dbReference>
<evidence type="ECO:0000313" key="6">
    <source>
        <dbReference type="Proteomes" id="UP000199068"/>
    </source>
</evidence>
<accession>A0A1G9K7K7</accession>
<evidence type="ECO:0000256" key="4">
    <source>
        <dbReference type="ARBA" id="ARBA00023163"/>
    </source>
</evidence>
<dbReference type="SUPFAM" id="SSF46785">
    <property type="entry name" value="Winged helix' DNA-binding domain"/>
    <property type="match status" value="1"/>
</dbReference>
<evidence type="ECO:0000313" key="5">
    <source>
        <dbReference type="EMBL" id="SDL45741.1"/>
    </source>
</evidence>
<comment type="similarity">
    <text evidence="1">Belongs to the BlaI transcriptional regulatory family.</text>
</comment>
<keyword evidence="2" id="KW-0805">Transcription regulation</keyword>
<reference evidence="5 6" key="1">
    <citation type="submission" date="2016-10" db="EMBL/GenBank/DDBJ databases">
        <authorList>
            <person name="de Groot N.N."/>
        </authorList>
    </citation>
    <scope>NUCLEOTIDE SEQUENCE [LARGE SCALE GENOMIC DNA]</scope>
    <source>
        <strain evidence="5 6">DSM 797</strain>
    </source>
</reference>
<dbReference type="InterPro" id="IPR036388">
    <property type="entry name" value="WH-like_DNA-bd_sf"/>
</dbReference>
<evidence type="ECO:0000256" key="3">
    <source>
        <dbReference type="ARBA" id="ARBA00023125"/>
    </source>
</evidence>
<keyword evidence="6" id="KW-1185">Reference proteome</keyword>
<dbReference type="Proteomes" id="UP000199068">
    <property type="component" value="Unassembled WGS sequence"/>
</dbReference>
<organism evidence="5 6">
    <name type="scientific">Romboutsia lituseburensis DSM 797</name>
    <dbReference type="NCBI Taxonomy" id="1121325"/>
    <lineage>
        <taxon>Bacteria</taxon>
        <taxon>Bacillati</taxon>
        <taxon>Bacillota</taxon>
        <taxon>Clostridia</taxon>
        <taxon>Peptostreptococcales</taxon>
        <taxon>Peptostreptococcaceae</taxon>
        <taxon>Romboutsia</taxon>
    </lineage>
</organism>
<dbReference type="Gene3D" id="1.10.10.10">
    <property type="entry name" value="Winged helix-like DNA-binding domain superfamily/Winged helix DNA-binding domain"/>
    <property type="match status" value="1"/>
</dbReference>
<evidence type="ECO:0000256" key="2">
    <source>
        <dbReference type="ARBA" id="ARBA00023015"/>
    </source>
</evidence>
<dbReference type="RefSeq" id="WP_092722923.1">
    <property type="nucleotide sequence ID" value="NZ_FNGW01000002.1"/>
</dbReference>
<dbReference type="GO" id="GO:0045892">
    <property type="term" value="P:negative regulation of DNA-templated transcription"/>
    <property type="evidence" value="ECO:0007669"/>
    <property type="project" value="InterPro"/>
</dbReference>
<evidence type="ECO:0000256" key="1">
    <source>
        <dbReference type="ARBA" id="ARBA00011046"/>
    </source>
</evidence>
<keyword evidence="4" id="KW-0804">Transcription</keyword>
<protein>
    <submittedName>
        <fullName evidence="5">Predicted transcriptional regulator</fullName>
    </submittedName>
</protein>
<keyword evidence="3" id="KW-0238">DNA-binding</keyword>
<proteinExistence type="inferred from homology"/>
<dbReference type="STRING" id="1121325.SAMN04515677_10239"/>
<sequence length="122" mass="14191">MRDIKLSDSEMKFMNLIWDNAPINSTELVKLVEASLGWKKSTTYTVLKRLSQRDILKNENAIVSYLVQREEVQQIKGDEILGKMYNGSIKLFLASFLNKEKISKEEAKELANMIEEYIEKDE</sequence>
<dbReference type="Gene3D" id="1.10.4040.10">
    <property type="entry name" value="Penicillinase repressor domain"/>
    <property type="match status" value="1"/>
</dbReference>
<dbReference type="InterPro" id="IPR036390">
    <property type="entry name" value="WH_DNA-bd_sf"/>
</dbReference>
<dbReference type="PIRSF" id="PIRSF019455">
    <property type="entry name" value="CopR_AtkY"/>
    <property type="match status" value="1"/>
</dbReference>